<organism evidence="4 5">
    <name type="scientific">Brassica carinata</name>
    <name type="common">Ethiopian mustard</name>
    <name type="synonym">Abyssinian cabbage</name>
    <dbReference type="NCBI Taxonomy" id="52824"/>
    <lineage>
        <taxon>Eukaryota</taxon>
        <taxon>Viridiplantae</taxon>
        <taxon>Streptophyta</taxon>
        <taxon>Embryophyta</taxon>
        <taxon>Tracheophyta</taxon>
        <taxon>Spermatophyta</taxon>
        <taxon>Magnoliopsida</taxon>
        <taxon>eudicotyledons</taxon>
        <taxon>Gunneridae</taxon>
        <taxon>Pentapetalae</taxon>
        <taxon>rosids</taxon>
        <taxon>malvids</taxon>
        <taxon>Brassicales</taxon>
        <taxon>Brassicaceae</taxon>
        <taxon>Brassiceae</taxon>
        <taxon>Brassica</taxon>
    </lineage>
</organism>
<evidence type="ECO:0000256" key="2">
    <source>
        <dbReference type="SAM" id="MobiDB-lite"/>
    </source>
</evidence>
<dbReference type="InterPro" id="IPR035979">
    <property type="entry name" value="RBD_domain_sf"/>
</dbReference>
<accession>A0A8X7VPL1</accession>
<keyword evidence="1" id="KW-0863">Zinc-finger</keyword>
<dbReference type="Gene3D" id="4.10.60.10">
    <property type="entry name" value="Zinc finger, CCHC-type"/>
    <property type="match status" value="1"/>
</dbReference>
<feature type="compositionally biased region" description="Polar residues" evidence="2">
    <location>
        <begin position="20"/>
        <end position="30"/>
    </location>
</feature>
<evidence type="ECO:0000313" key="4">
    <source>
        <dbReference type="EMBL" id="KAG2314848.1"/>
    </source>
</evidence>
<dbReference type="OrthoDB" id="1921247at2759"/>
<feature type="compositionally biased region" description="Acidic residues" evidence="2">
    <location>
        <begin position="466"/>
        <end position="481"/>
    </location>
</feature>
<feature type="compositionally biased region" description="Basic and acidic residues" evidence="2">
    <location>
        <begin position="730"/>
        <end position="745"/>
    </location>
</feature>
<feature type="region of interest" description="Disordered" evidence="2">
    <location>
        <begin position="710"/>
        <end position="745"/>
    </location>
</feature>
<feature type="compositionally biased region" description="Acidic residues" evidence="2">
    <location>
        <begin position="439"/>
        <end position="452"/>
    </location>
</feature>
<dbReference type="InterPro" id="IPR012677">
    <property type="entry name" value="Nucleotide-bd_a/b_plait_sf"/>
</dbReference>
<proteinExistence type="predicted"/>
<feature type="compositionally biased region" description="Basic and acidic residues" evidence="2">
    <location>
        <begin position="31"/>
        <end position="46"/>
    </location>
</feature>
<comment type="caution">
    <text evidence="4">The sequence shown here is derived from an EMBL/GenBank/DDBJ whole genome shotgun (WGS) entry which is preliminary data.</text>
</comment>
<evidence type="ECO:0000259" key="3">
    <source>
        <dbReference type="PROSITE" id="PS50158"/>
    </source>
</evidence>
<evidence type="ECO:0000256" key="1">
    <source>
        <dbReference type="PROSITE-ProRule" id="PRU00047"/>
    </source>
</evidence>
<reference evidence="4 5" key="1">
    <citation type="submission" date="2020-02" db="EMBL/GenBank/DDBJ databases">
        <authorList>
            <person name="Ma Q."/>
            <person name="Huang Y."/>
            <person name="Song X."/>
            <person name="Pei D."/>
        </authorList>
    </citation>
    <scope>NUCLEOTIDE SEQUENCE [LARGE SCALE GENOMIC DNA]</scope>
    <source>
        <strain evidence="4">Sxm20200214</strain>
        <tissue evidence="4">Leaf</tissue>
    </source>
</reference>
<gene>
    <name evidence="4" type="ORF">Bca52824_017970</name>
</gene>
<protein>
    <recommendedName>
        <fullName evidence="3">CCHC-type domain-containing protein</fullName>
    </recommendedName>
</protein>
<keyword evidence="5" id="KW-1185">Reference proteome</keyword>
<feature type="domain" description="CCHC-type" evidence="3">
    <location>
        <begin position="684"/>
        <end position="698"/>
    </location>
</feature>
<dbReference type="InterPro" id="IPR009818">
    <property type="entry name" value="PAM2_motif"/>
</dbReference>
<dbReference type="GO" id="GO:0003676">
    <property type="term" value="F:nucleic acid binding"/>
    <property type="evidence" value="ECO:0007669"/>
    <property type="project" value="InterPro"/>
</dbReference>
<dbReference type="PROSITE" id="PS50158">
    <property type="entry name" value="ZF_CCHC"/>
    <property type="match status" value="1"/>
</dbReference>
<sequence length="745" mass="81311">MAVVESGVAADAQVVIQPPTSENYGVSSDDQILRKDQDGPHVERSYGVESYKRDMRELQELLSKLNPMAEEFVPPSLTKQVGANSGNGSNNGGFRRRETMEYEMMNARTSMAHQEDVIRRTVYVTEEQLSGLFVSCGQVEAFIFELNLCVCVRLLCVCLLSVVDCRICGDPNSVLRFAFIEFTDEEGAMTALNLSGTMLGFYPVKVLPSKTVIAPVNPTLWPRVKAGDFHFQPDEPPRALRLVIPKNTCPRLRGCWRGVSGASSSSHVMMALSAKRASGGIDLLHSRNIAGSGLPIVQDSPLLPRLRPLSKIPHCCPPWESGPCLSPGVADRPKRPAKHHRLGQPLPNQLPNTTQAHQTALSSFLRDLARTVRQIPTPYAPVRHFVHNSSHLLVSGVGSRQGGGRPRMRNVVRLRIVGQSSGTAGYDGSSESSSSSDSSESESDSNFEDENVVESSESSHETGSSEFEEAEVLEEIEEESDHLEQMNIFQGVGVNPQASSDSYNYLYGYGNELWEDMEISSSDVEIIEPPPPEIIDISSDSTVAVNIIDVSSRETSPWIAMPAWSPAFSLGGSLDFSMESIGQSFDPYYEYHYSPMPMESPPTNQEAGTEAVGVDVEVQQETRREDQMMEGTQNGTTRTSGTLRGTWETMGMTEDCAFCGLSDHRGQACPRVRYQPELSRFAVCTSCTRSGHFVADCPMTSVTRAVPITVVPPTSPARSTSSATGGSNHRNLDLSRSPDDGARGG</sequence>
<keyword evidence="1" id="KW-0479">Metal-binding</keyword>
<evidence type="ECO:0000313" key="5">
    <source>
        <dbReference type="Proteomes" id="UP000886595"/>
    </source>
</evidence>
<dbReference type="Pfam" id="PF07145">
    <property type="entry name" value="PAM2"/>
    <property type="match status" value="1"/>
</dbReference>
<dbReference type="GO" id="GO:0008270">
    <property type="term" value="F:zinc ion binding"/>
    <property type="evidence" value="ECO:0007669"/>
    <property type="project" value="UniProtKB-KW"/>
</dbReference>
<feature type="compositionally biased region" description="Low complexity" evidence="2">
    <location>
        <begin position="453"/>
        <end position="465"/>
    </location>
</feature>
<feature type="region of interest" description="Disordered" evidence="2">
    <location>
        <begin position="419"/>
        <end position="481"/>
    </location>
</feature>
<dbReference type="InterPro" id="IPR001878">
    <property type="entry name" value="Znf_CCHC"/>
</dbReference>
<dbReference type="SMART" id="SM00343">
    <property type="entry name" value="ZnF_C2HC"/>
    <property type="match status" value="2"/>
</dbReference>
<feature type="region of interest" description="Disordered" evidence="2">
    <location>
        <begin position="20"/>
        <end position="46"/>
    </location>
</feature>
<dbReference type="Gene3D" id="3.30.70.330">
    <property type="match status" value="1"/>
</dbReference>
<dbReference type="EMBL" id="JAAMPC010000004">
    <property type="protein sequence ID" value="KAG2314848.1"/>
    <property type="molecule type" value="Genomic_DNA"/>
</dbReference>
<dbReference type="SUPFAM" id="SSF54928">
    <property type="entry name" value="RNA-binding domain, RBD"/>
    <property type="match status" value="1"/>
</dbReference>
<keyword evidence="1" id="KW-0862">Zinc</keyword>
<dbReference type="SUPFAM" id="SSF57756">
    <property type="entry name" value="Retrovirus zinc finger-like domains"/>
    <property type="match status" value="1"/>
</dbReference>
<name>A0A8X7VPL1_BRACI</name>
<dbReference type="AlphaFoldDB" id="A0A8X7VPL1"/>
<feature type="region of interest" description="Disordered" evidence="2">
    <location>
        <begin position="327"/>
        <end position="352"/>
    </location>
</feature>
<dbReference type="InterPro" id="IPR036875">
    <property type="entry name" value="Znf_CCHC_sf"/>
</dbReference>
<feature type="compositionally biased region" description="Low complexity" evidence="2">
    <location>
        <begin position="429"/>
        <end position="438"/>
    </location>
</feature>
<dbReference type="Proteomes" id="UP000886595">
    <property type="component" value="Unassembled WGS sequence"/>
</dbReference>
<dbReference type="PANTHER" id="PTHR32343:SF72">
    <property type="entry name" value="POLYADENYLATE-BINDING PROTEIN-INTERACTING PROTEIN 11"/>
    <property type="match status" value="1"/>
</dbReference>
<dbReference type="PANTHER" id="PTHR32343">
    <property type="entry name" value="SERINE/ARGININE-RICH SPLICING FACTOR"/>
    <property type="match status" value="1"/>
</dbReference>
<feature type="compositionally biased region" description="Low complexity" evidence="2">
    <location>
        <begin position="710"/>
        <end position="727"/>
    </location>
</feature>